<evidence type="ECO:0000256" key="1">
    <source>
        <dbReference type="SAM" id="SignalP"/>
    </source>
</evidence>
<keyword evidence="3" id="KW-1185">Reference proteome</keyword>
<feature type="chain" id="PRO_5035807336" evidence="1">
    <location>
        <begin position="22"/>
        <end position="72"/>
    </location>
</feature>
<dbReference type="AlphaFoldDB" id="A0A8T0GD37"/>
<keyword evidence="1" id="KW-0732">Signal</keyword>
<feature type="signal peptide" evidence="1">
    <location>
        <begin position="1"/>
        <end position="21"/>
    </location>
</feature>
<evidence type="ECO:0000313" key="2">
    <source>
        <dbReference type="EMBL" id="KAG0556264.1"/>
    </source>
</evidence>
<dbReference type="Proteomes" id="UP000822688">
    <property type="component" value="Chromosome 11"/>
</dbReference>
<protein>
    <submittedName>
        <fullName evidence="2">Uncharacterized protein</fullName>
    </submittedName>
</protein>
<sequence length="72" mass="8122">MHLKVWTILLLITCILRGALLGEYKVCATEMDSLPVLNFVLYLWYSEPGKAATVCVHIPWQLDQVVLSAAFD</sequence>
<accession>A0A8T0GD37</accession>
<gene>
    <name evidence="2" type="ORF">KC19_11G039400</name>
</gene>
<name>A0A8T0GD37_CERPU</name>
<reference evidence="2 3" key="1">
    <citation type="submission" date="2020-06" db="EMBL/GenBank/DDBJ databases">
        <title>WGS assembly of Ceratodon purpureus strain R40.</title>
        <authorList>
            <person name="Carey S.B."/>
            <person name="Jenkins J."/>
            <person name="Shu S."/>
            <person name="Lovell J.T."/>
            <person name="Sreedasyam A."/>
            <person name="Maumus F."/>
            <person name="Tiley G.P."/>
            <person name="Fernandez-Pozo N."/>
            <person name="Barry K."/>
            <person name="Chen C."/>
            <person name="Wang M."/>
            <person name="Lipzen A."/>
            <person name="Daum C."/>
            <person name="Saski C.A."/>
            <person name="Payton A.C."/>
            <person name="Mcbreen J.C."/>
            <person name="Conrad R.E."/>
            <person name="Kollar L.M."/>
            <person name="Olsson S."/>
            <person name="Huttunen S."/>
            <person name="Landis J.B."/>
            <person name="Wickett N.J."/>
            <person name="Johnson M.G."/>
            <person name="Rensing S.A."/>
            <person name="Grimwood J."/>
            <person name="Schmutz J."/>
            <person name="Mcdaniel S.F."/>
        </authorList>
    </citation>
    <scope>NUCLEOTIDE SEQUENCE [LARGE SCALE GENOMIC DNA]</scope>
    <source>
        <strain evidence="2 3">R40</strain>
    </source>
</reference>
<organism evidence="2 3">
    <name type="scientific">Ceratodon purpureus</name>
    <name type="common">Fire moss</name>
    <name type="synonym">Dicranum purpureum</name>
    <dbReference type="NCBI Taxonomy" id="3225"/>
    <lineage>
        <taxon>Eukaryota</taxon>
        <taxon>Viridiplantae</taxon>
        <taxon>Streptophyta</taxon>
        <taxon>Embryophyta</taxon>
        <taxon>Bryophyta</taxon>
        <taxon>Bryophytina</taxon>
        <taxon>Bryopsida</taxon>
        <taxon>Dicranidae</taxon>
        <taxon>Pseudoditrichales</taxon>
        <taxon>Ditrichaceae</taxon>
        <taxon>Ceratodon</taxon>
    </lineage>
</organism>
<evidence type="ECO:0000313" key="3">
    <source>
        <dbReference type="Proteomes" id="UP000822688"/>
    </source>
</evidence>
<dbReference type="EMBL" id="CM026432">
    <property type="protein sequence ID" value="KAG0556264.1"/>
    <property type="molecule type" value="Genomic_DNA"/>
</dbReference>
<proteinExistence type="predicted"/>
<comment type="caution">
    <text evidence="2">The sequence shown here is derived from an EMBL/GenBank/DDBJ whole genome shotgun (WGS) entry which is preliminary data.</text>
</comment>